<dbReference type="AlphaFoldDB" id="A0A917PTU7"/>
<dbReference type="InterPro" id="IPR050707">
    <property type="entry name" value="HTH_MetabolicPath_Reg"/>
</dbReference>
<dbReference type="EMBL" id="BMMD01000023">
    <property type="protein sequence ID" value="GGJ91044.1"/>
    <property type="molecule type" value="Genomic_DNA"/>
</dbReference>
<dbReference type="Proteomes" id="UP000636956">
    <property type="component" value="Unassembled WGS sequence"/>
</dbReference>
<dbReference type="SMART" id="SM00346">
    <property type="entry name" value="HTH_ICLR"/>
    <property type="match status" value="1"/>
</dbReference>
<dbReference type="InterPro" id="IPR014757">
    <property type="entry name" value="Tscrpt_reg_IclR_C"/>
</dbReference>
<dbReference type="PANTHER" id="PTHR30136">
    <property type="entry name" value="HELIX-TURN-HELIX TRANSCRIPTIONAL REGULATOR, ICLR FAMILY"/>
    <property type="match status" value="1"/>
</dbReference>
<dbReference type="SUPFAM" id="SSF55781">
    <property type="entry name" value="GAF domain-like"/>
    <property type="match status" value="1"/>
</dbReference>
<evidence type="ECO:0000256" key="2">
    <source>
        <dbReference type="ARBA" id="ARBA00023125"/>
    </source>
</evidence>
<dbReference type="PROSITE" id="PS51078">
    <property type="entry name" value="ICLR_ED"/>
    <property type="match status" value="1"/>
</dbReference>
<proteinExistence type="predicted"/>
<dbReference type="InterPro" id="IPR011991">
    <property type="entry name" value="ArsR-like_HTH"/>
</dbReference>
<dbReference type="Gene3D" id="3.30.450.40">
    <property type="match status" value="1"/>
</dbReference>
<dbReference type="RefSeq" id="WP_188744395.1">
    <property type="nucleotide sequence ID" value="NZ_BAABFW010000013.1"/>
</dbReference>
<name>A0A917PTU7_9MICO</name>
<reference evidence="6" key="2">
    <citation type="submission" date="2020-09" db="EMBL/GenBank/DDBJ databases">
        <authorList>
            <person name="Sun Q."/>
            <person name="Zhou Y."/>
        </authorList>
    </citation>
    <scope>NUCLEOTIDE SEQUENCE</scope>
    <source>
        <strain evidence="6">CGMCC 1.8984</strain>
    </source>
</reference>
<dbReference type="PANTHER" id="PTHR30136:SF24">
    <property type="entry name" value="HTH-TYPE TRANSCRIPTIONAL REPRESSOR ALLR"/>
    <property type="match status" value="1"/>
</dbReference>
<protein>
    <submittedName>
        <fullName evidence="6">Transcriptional regulator</fullName>
    </submittedName>
</protein>
<keyword evidence="3" id="KW-0804">Transcription</keyword>
<dbReference type="InterPro" id="IPR036390">
    <property type="entry name" value="WH_DNA-bd_sf"/>
</dbReference>
<evidence type="ECO:0000313" key="7">
    <source>
        <dbReference type="Proteomes" id="UP000636956"/>
    </source>
</evidence>
<dbReference type="InterPro" id="IPR005471">
    <property type="entry name" value="Tscrpt_reg_IclR_N"/>
</dbReference>
<dbReference type="InterPro" id="IPR036388">
    <property type="entry name" value="WH-like_DNA-bd_sf"/>
</dbReference>
<dbReference type="GO" id="GO:0045892">
    <property type="term" value="P:negative regulation of DNA-templated transcription"/>
    <property type="evidence" value="ECO:0007669"/>
    <property type="project" value="TreeGrafter"/>
</dbReference>
<evidence type="ECO:0000256" key="3">
    <source>
        <dbReference type="ARBA" id="ARBA00023163"/>
    </source>
</evidence>
<feature type="domain" description="IclR-ED" evidence="5">
    <location>
        <begin position="101"/>
        <end position="284"/>
    </location>
</feature>
<keyword evidence="7" id="KW-1185">Reference proteome</keyword>
<evidence type="ECO:0000259" key="5">
    <source>
        <dbReference type="PROSITE" id="PS51078"/>
    </source>
</evidence>
<comment type="caution">
    <text evidence="6">The sequence shown here is derived from an EMBL/GenBank/DDBJ whole genome shotgun (WGS) entry which is preliminary data.</text>
</comment>
<organism evidence="6 7">
    <name type="scientific">Agromyces bauzanensis</name>
    <dbReference type="NCBI Taxonomy" id="1308924"/>
    <lineage>
        <taxon>Bacteria</taxon>
        <taxon>Bacillati</taxon>
        <taxon>Actinomycetota</taxon>
        <taxon>Actinomycetes</taxon>
        <taxon>Micrococcales</taxon>
        <taxon>Microbacteriaceae</taxon>
        <taxon>Agromyces</taxon>
    </lineage>
</organism>
<evidence type="ECO:0000256" key="1">
    <source>
        <dbReference type="ARBA" id="ARBA00023015"/>
    </source>
</evidence>
<feature type="domain" description="HTH iclR-type" evidence="4">
    <location>
        <begin position="39"/>
        <end position="100"/>
    </location>
</feature>
<accession>A0A917PTU7</accession>
<dbReference type="SUPFAM" id="SSF46785">
    <property type="entry name" value="Winged helix' DNA-binding domain"/>
    <property type="match status" value="1"/>
</dbReference>
<dbReference type="GO" id="GO:0003700">
    <property type="term" value="F:DNA-binding transcription factor activity"/>
    <property type="evidence" value="ECO:0007669"/>
    <property type="project" value="TreeGrafter"/>
</dbReference>
<dbReference type="Pfam" id="PF09339">
    <property type="entry name" value="HTH_IclR"/>
    <property type="match status" value="1"/>
</dbReference>
<reference evidence="6" key="1">
    <citation type="journal article" date="2014" name="Int. J. Syst. Evol. Microbiol.">
        <title>Complete genome sequence of Corynebacterium casei LMG S-19264T (=DSM 44701T), isolated from a smear-ripened cheese.</title>
        <authorList>
            <consortium name="US DOE Joint Genome Institute (JGI-PGF)"/>
            <person name="Walter F."/>
            <person name="Albersmeier A."/>
            <person name="Kalinowski J."/>
            <person name="Ruckert C."/>
        </authorList>
    </citation>
    <scope>NUCLEOTIDE SEQUENCE</scope>
    <source>
        <strain evidence="6">CGMCC 1.8984</strain>
    </source>
</reference>
<dbReference type="PROSITE" id="PS51077">
    <property type="entry name" value="HTH_ICLR"/>
    <property type="match status" value="1"/>
</dbReference>
<keyword evidence="1" id="KW-0805">Transcription regulation</keyword>
<evidence type="ECO:0000313" key="6">
    <source>
        <dbReference type="EMBL" id="GGJ91044.1"/>
    </source>
</evidence>
<keyword evidence="2" id="KW-0238">DNA-binding</keyword>
<gene>
    <name evidence="6" type="ORF">GCM10011372_31870</name>
</gene>
<evidence type="ECO:0000259" key="4">
    <source>
        <dbReference type="PROSITE" id="PS51077"/>
    </source>
</evidence>
<dbReference type="Pfam" id="PF01614">
    <property type="entry name" value="IclR_C"/>
    <property type="match status" value="1"/>
</dbReference>
<dbReference type="Gene3D" id="1.10.10.10">
    <property type="entry name" value="Winged helix-like DNA-binding domain superfamily/Winged helix DNA-binding domain"/>
    <property type="match status" value="1"/>
</dbReference>
<dbReference type="InterPro" id="IPR029016">
    <property type="entry name" value="GAF-like_dom_sf"/>
</dbReference>
<dbReference type="CDD" id="cd00090">
    <property type="entry name" value="HTH_ARSR"/>
    <property type="match status" value="1"/>
</dbReference>
<sequence>MTMPPLSTDELRSAAAPELRAADTAGEAQAAVDRSAYGVPAIDRAVLIMRALQRMGPLSFRDILEETGLSKSTCFSLLRTMSRLDLVEFDSERRVYRLGISLVELGASAIDQLSYLRIVKRHLTHLAADIDATFVIYRRMDQEHVSIVDKLERLHQVRVSIPVGTVVPIQGGSFGRCFMAYDDPRSVDAVLRGGLHAFTERSVTDPAVFRHELARVRECGWAIDREGFALGVSTVAAPVFGADGKVLLVIGAVAIASVLDEAKEIAWGNRLRQTCDELGEAIGSIVAVPWRPSSAGDAGAEAVRS</sequence>
<dbReference type="GO" id="GO:0003677">
    <property type="term" value="F:DNA binding"/>
    <property type="evidence" value="ECO:0007669"/>
    <property type="project" value="UniProtKB-KW"/>
</dbReference>